<evidence type="ECO:0000256" key="1">
    <source>
        <dbReference type="SAM" id="Phobius"/>
    </source>
</evidence>
<dbReference type="EMBL" id="KV878243">
    <property type="protein sequence ID" value="OJZ85525.1"/>
    <property type="molecule type" value="Genomic_DNA"/>
</dbReference>
<feature type="transmembrane region" description="Helical" evidence="1">
    <location>
        <begin position="111"/>
        <end position="131"/>
    </location>
</feature>
<proteinExistence type="predicted"/>
<sequence length="242" mass="26707">GILGGTHVVAPLYFLIYAIQSPVSKFDTPDCRSTQISYIKILIPCLISCYYIPGFWITYANPSVRSNSAFMLILLPAFFRLLHVQVSSLLRGTTVKELIETPNVDMPYIRITYYTCALLSGAMSLLSRGWVSRSLLGSLFPISQHMSLTVSTIPVDHEEMAGFVCGLIWVTFEYMDLSSSGMMSMPWLSFILAGTLISLILGPAAALMLGWGLREEYLAKHAARRLKRQLVLLAADGSPISG</sequence>
<reference evidence="3" key="1">
    <citation type="journal article" date="2017" name="Genome Biol.">
        <title>Comparative genomics reveals high biological diversity and specific adaptations in the industrially and medically important fungal genus Aspergillus.</title>
        <authorList>
            <person name="de Vries R.P."/>
            <person name="Riley R."/>
            <person name="Wiebenga A."/>
            <person name="Aguilar-Osorio G."/>
            <person name="Amillis S."/>
            <person name="Uchima C.A."/>
            <person name="Anderluh G."/>
            <person name="Asadollahi M."/>
            <person name="Askin M."/>
            <person name="Barry K."/>
            <person name="Battaglia E."/>
            <person name="Bayram O."/>
            <person name="Benocci T."/>
            <person name="Braus-Stromeyer S.A."/>
            <person name="Caldana C."/>
            <person name="Canovas D."/>
            <person name="Cerqueira G.C."/>
            <person name="Chen F."/>
            <person name="Chen W."/>
            <person name="Choi C."/>
            <person name="Clum A."/>
            <person name="Dos Santos R.A."/>
            <person name="Damasio A.R."/>
            <person name="Diallinas G."/>
            <person name="Emri T."/>
            <person name="Fekete E."/>
            <person name="Flipphi M."/>
            <person name="Freyberg S."/>
            <person name="Gallo A."/>
            <person name="Gournas C."/>
            <person name="Habgood R."/>
            <person name="Hainaut M."/>
            <person name="Harispe M.L."/>
            <person name="Henrissat B."/>
            <person name="Hilden K.S."/>
            <person name="Hope R."/>
            <person name="Hossain A."/>
            <person name="Karabika E."/>
            <person name="Karaffa L."/>
            <person name="Karanyi Z."/>
            <person name="Krasevec N."/>
            <person name="Kuo A."/>
            <person name="Kusch H."/>
            <person name="LaButti K."/>
            <person name="Lagendijk E.L."/>
            <person name="Lapidus A."/>
            <person name="Levasseur A."/>
            <person name="Lindquist E."/>
            <person name="Lipzen A."/>
            <person name="Logrieco A.F."/>
            <person name="MacCabe A."/>
            <person name="Maekelae M.R."/>
            <person name="Malavazi I."/>
            <person name="Melin P."/>
            <person name="Meyer V."/>
            <person name="Mielnichuk N."/>
            <person name="Miskei M."/>
            <person name="Molnar A.P."/>
            <person name="Mule G."/>
            <person name="Ngan C.Y."/>
            <person name="Orejas M."/>
            <person name="Orosz E."/>
            <person name="Ouedraogo J.P."/>
            <person name="Overkamp K.M."/>
            <person name="Park H.-S."/>
            <person name="Perrone G."/>
            <person name="Piumi F."/>
            <person name="Punt P.J."/>
            <person name="Ram A.F."/>
            <person name="Ramon A."/>
            <person name="Rauscher S."/>
            <person name="Record E."/>
            <person name="Riano-Pachon D.M."/>
            <person name="Robert V."/>
            <person name="Roehrig J."/>
            <person name="Ruller R."/>
            <person name="Salamov A."/>
            <person name="Salih N.S."/>
            <person name="Samson R.A."/>
            <person name="Sandor E."/>
            <person name="Sanguinetti M."/>
            <person name="Schuetze T."/>
            <person name="Sepcic K."/>
            <person name="Shelest E."/>
            <person name="Sherlock G."/>
            <person name="Sophianopoulou V."/>
            <person name="Squina F.M."/>
            <person name="Sun H."/>
            <person name="Susca A."/>
            <person name="Todd R.B."/>
            <person name="Tsang A."/>
            <person name="Unkles S.E."/>
            <person name="van de Wiele N."/>
            <person name="van Rossen-Uffink D."/>
            <person name="Oliveira J.V."/>
            <person name="Vesth T.C."/>
            <person name="Visser J."/>
            <person name="Yu J.-H."/>
            <person name="Zhou M."/>
            <person name="Andersen M.R."/>
            <person name="Archer D.B."/>
            <person name="Baker S.E."/>
            <person name="Benoit I."/>
            <person name="Brakhage A.A."/>
            <person name="Braus G.H."/>
            <person name="Fischer R."/>
            <person name="Frisvad J.C."/>
            <person name="Goldman G.H."/>
            <person name="Houbraken J."/>
            <person name="Oakley B."/>
            <person name="Pocsi I."/>
            <person name="Scazzocchio C."/>
            <person name="Seiboth B."/>
            <person name="vanKuyk P.A."/>
            <person name="Wortman J."/>
            <person name="Dyer P.S."/>
            <person name="Grigoriev I.V."/>
        </authorList>
    </citation>
    <scope>NUCLEOTIDE SEQUENCE [LARGE SCALE GENOMIC DNA]</scope>
    <source>
        <strain evidence="3">CBS 106.47</strain>
    </source>
</reference>
<feature type="non-terminal residue" evidence="2">
    <location>
        <position position="1"/>
    </location>
</feature>
<organism evidence="2 3">
    <name type="scientific">Aspergillus luchuensis (strain CBS 106.47)</name>
    <dbReference type="NCBI Taxonomy" id="1137211"/>
    <lineage>
        <taxon>Eukaryota</taxon>
        <taxon>Fungi</taxon>
        <taxon>Dikarya</taxon>
        <taxon>Ascomycota</taxon>
        <taxon>Pezizomycotina</taxon>
        <taxon>Eurotiomycetes</taxon>
        <taxon>Eurotiomycetidae</taxon>
        <taxon>Eurotiales</taxon>
        <taxon>Aspergillaceae</taxon>
        <taxon>Aspergillus</taxon>
        <taxon>Aspergillus subgen. Circumdati</taxon>
    </lineage>
</organism>
<protein>
    <submittedName>
        <fullName evidence="2">Uncharacterized protein</fullName>
    </submittedName>
</protein>
<feature type="transmembrane region" description="Helical" evidence="1">
    <location>
        <begin position="187"/>
        <end position="211"/>
    </location>
</feature>
<keyword evidence="1" id="KW-0472">Membrane</keyword>
<feature type="transmembrane region" description="Helical" evidence="1">
    <location>
        <begin position="69"/>
        <end position="90"/>
    </location>
</feature>
<dbReference type="OrthoDB" id="89349at2759"/>
<dbReference type="AlphaFoldDB" id="A0A1M3TFL1"/>
<gene>
    <name evidence="2" type="ORF">ASPFODRAFT_137579</name>
</gene>
<dbReference type="Proteomes" id="UP000184063">
    <property type="component" value="Unassembled WGS sequence"/>
</dbReference>
<feature type="transmembrane region" description="Helical" evidence="1">
    <location>
        <begin position="38"/>
        <end position="57"/>
    </location>
</feature>
<dbReference type="VEuPathDB" id="FungiDB:ASPFODRAFT_137579"/>
<keyword evidence="1" id="KW-0812">Transmembrane</keyword>
<name>A0A1M3TFL1_ASPLC</name>
<evidence type="ECO:0000313" key="3">
    <source>
        <dbReference type="Proteomes" id="UP000184063"/>
    </source>
</evidence>
<accession>A0A1M3TFL1</accession>
<keyword evidence="1" id="KW-1133">Transmembrane helix</keyword>
<evidence type="ECO:0000313" key="2">
    <source>
        <dbReference type="EMBL" id="OJZ85525.1"/>
    </source>
</evidence>